<keyword evidence="1 6" id="KW-0645">Protease</keyword>
<evidence type="ECO:0000256" key="2">
    <source>
        <dbReference type="ARBA" id="ARBA00022723"/>
    </source>
</evidence>
<dbReference type="InterPro" id="IPR042088">
    <property type="entry name" value="OligoPept_F_C"/>
</dbReference>
<dbReference type="SUPFAM" id="SSF55486">
    <property type="entry name" value="Metalloproteases ('zincins'), catalytic domain"/>
    <property type="match status" value="1"/>
</dbReference>
<accession>W0FKY4</accession>
<evidence type="ECO:0000256" key="5">
    <source>
        <dbReference type="ARBA" id="ARBA00023049"/>
    </source>
</evidence>
<organism evidence="9">
    <name type="scientific">uncultured bacterium Contigcl_22</name>
    <dbReference type="NCBI Taxonomy" id="1393666"/>
    <lineage>
        <taxon>Bacteria</taxon>
        <taxon>environmental samples</taxon>
    </lineage>
</organism>
<dbReference type="CDD" id="cd09609">
    <property type="entry name" value="M3B_PepF"/>
    <property type="match status" value="1"/>
</dbReference>
<name>W0FKY4_9BACT</name>
<comment type="function">
    <text evidence="6">Has oligopeptidase activity and degrades a variety of small bioactive peptides.</text>
</comment>
<dbReference type="InterPro" id="IPR013647">
    <property type="entry name" value="OligopepF_N_dom"/>
</dbReference>
<keyword evidence="4 6" id="KW-0862">Zinc</keyword>
<dbReference type="InterPro" id="IPR045090">
    <property type="entry name" value="Pept_M3A_M3B"/>
</dbReference>
<comment type="cofactor">
    <cofactor evidence="6">
        <name>Zn(2+)</name>
        <dbReference type="ChEBI" id="CHEBI:29105"/>
    </cofactor>
    <text evidence="6">Binds 1 zinc ion.</text>
</comment>
<evidence type="ECO:0000313" key="9">
    <source>
        <dbReference type="EMBL" id="AHF25586.1"/>
    </source>
</evidence>
<proteinExistence type="inferred from homology"/>
<feature type="domain" description="Oligopeptidase F N-terminal" evidence="8">
    <location>
        <begin position="113"/>
        <end position="179"/>
    </location>
</feature>
<dbReference type="Gene3D" id="1.20.140.70">
    <property type="entry name" value="Oligopeptidase f, N-terminal domain"/>
    <property type="match status" value="1"/>
</dbReference>
<dbReference type="InterPro" id="IPR001567">
    <property type="entry name" value="Pept_M3A_M3B_dom"/>
</dbReference>
<dbReference type="InterPro" id="IPR034009">
    <property type="entry name" value="M3B_PepF_4"/>
</dbReference>
<keyword evidence="3 6" id="KW-0378">Hydrolase</keyword>
<dbReference type="InterPro" id="IPR004438">
    <property type="entry name" value="Peptidase_M3B"/>
</dbReference>
<dbReference type="Pfam" id="PF01432">
    <property type="entry name" value="Peptidase_M3"/>
    <property type="match status" value="1"/>
</dbReference>
<keyword evidence="2 6" id="KW-0479">Metal-binding</keyword>
<dbReference type="AlphaFoldDB" id="W0FKY4"/>
<dbReference type="NCBIfam" id="TIGR00181">
    <property type="entry name" value="pepF"/>
    <property type="match status" value="1"/>
</dbReference>
<evidence type="ECO:0000256" key="1">
    <source>
        <dbReference type="ARBA" id="ARBA00022670"/>
    </source>
</evidence>
<protein>
    <recommendedName>
        <fullName evidence="6">Oligopeptidase F</fullName>
        <ecNumber evidence="6">3.4.24.-</ecNumber>
    </recommendedName>
</protein>
<evidence type="ECO:0000259" key="8">
    <source>
        <dbReference type="Pfam" id="PF08439"/>
    </source>
</evidence>
<evidence type="ECO:0000256" key="3">
    <source>
        <dbReference type="ARBA" id="ARBA00022801"/>
    </source>
</evidence>
<sequence>MELKARKDVPVEETWDLSLIFENEQQMWDTLEETKAAVKNVVDTYAGKLNTAENIVSCLDAMEQIRISMQKLWNYTGLAVETDYTDNKLRELDEKVSDELTDLDTDTSFVDSEILLAPEDVLKAAVEKAKGCRVYLQDLIAKKAHMLSKETEKVLAALGKTLEVPYTIYNTMKLADIEFDPFTVDGKEYPLGYSLFEDNYELEADTAVRRAAFRAFSDKIAQYKNTTAAAYNACVAQEQTMAELRGFDNVFDSLLFEQKVTREMYDRQIDVITERLAPHMRRYARLLKKKHNLDRMTFADLKIAVDPEYDPKVTIAESHKYIRDALAILGEDYVEMVDRAYRERWVDFARNTGKSTGGFCSGQYRKNSFILLNWNERMADVFTLAHELGHAGQEMYTDAAQSYYDTWVSTYLVEAPSTMNELLLAHHLTKTNTDKRFRRWVLSNVVSNTYYHNFVTHLREAWYQREVYRIIDEGGSVNADILSDLFRKNLELFWGNDVELPEGAELTWMRQPHYYMGLYSYTYSAGLTVATQELLRIEKEGEAAVKDWKNFLTAGATQDPIGLAKIAGFDITTDAPLNATIDYIGSLIDEICRLTEEIDGIKVD</sequence>
<dbReference type="EMBL" id="KC246842">
    <property type="protein sequence ID" value="AHF25586.1"/>
    <property type="molecule type" value="Genomic_DNA"/>
</dbReference>
<evidence type="ECO:0000256" key="4">
    <source>
        <dbReference type="ARBA" id="ARBA00022833"/>
    </source>
</evidence>
<dbReference type="Pfam" id="PF08439">
    <property type="entry name" value="Peptidase_M3_N"/>
    <property type="match status" value="1"/>
</dbReference>
<dbReference type="Gene3D" id="1.10.1370.20">
    <property type="entry name" value="Oligoendopeptidase f, C-terminal domain"/>
    <property type="match status" value="1"/>
</dbReference>
<evidence type="ECO:0000256" key="6">
    <source>
        <dbReference type="RuleBase" id="RU368091"/>
    </source>
</evidence>
<dbReference type="EC" id="3.4.24.-" evidence="6"/>
<evidence type="ECO:0000259" key="7">
    <source>
        <dbReference type="Pfam" id="PF01432"/>
    </source>
</evidence>
<dbReference type="GO" id="GO:0006508">
    <property type="term" value="P:proteolysis"/>
    <property type="evidence" value="ECO:0007669"/>
    <property type="project" value="UniProtKB-KW"/>
</dbReference>
<dbReference type="GO" id="GO:0006518">
    <property type="term" value="P:peptide metabolic process"/>
    <property type="evidence" value="ECO:0007669"/>
    <property type="project" value="TreeGrafter"/>
</dbReference>
<dbReference type="GO" id="GO:0004222">
    <property type="term" value="F:metalloendopeptidase activity"/>
    <property type="evidence" value="ECO:0007669"/>
    <property type="project" value="UniProtKB-UniRule"/>
</dbReference>
<keyword evidence="5 6" id="KW-0482">Metalloprotease</keyword>
<dbReference type="PANTHER" id="PTHR11804:SF45">
    <property type="entry name" value="SIMILAR TO OLIGOENDOPEPTIDASE"/>
    <property type="match status" value="1"/>
</dbReference>
<dbReference type="PANTHER" id="PTHR11804">
    <property type="entry name" value="PROTEASE M3 THIMET OLIGOPEPTIDASE-RELATED"/>
    <property type="match status" value="1"/>
</dbReference>
<comment type="similarity">
    <text evidence="6">Belongs to the peptidase M3B family.</text>
</comment>
<feature type="domain" description="Peptidase M3A/M3B catalytic" evidence="7">
    <location>
        <begin position="204"/>
        <end position="580"/>
    </location>
</feature>
<reference evidence="9" key="1">
    <citation type="journal article" date="2013" name="PLoS ONE">
        <title>Metagenomic insights into the carbohydrate-active enzymes carried by the microorganisms adhering to solid digesta in the rumen of cows.</title>
        <authorList>
            <person name="Wang L."/>
            <person name="Hatem A."/>
            <person name="Catalyurek U.V."/>
            <person name="Morrison M."/>
            <person name="Yu Z."/>
        </authorList>
    </citation>
    <scope>NUCLEOTIDE SEQUENCE</scope>
</reference>
<dbReference type="GO" id="GO:0046872">
    <property type="term" value="F:metal ion binding"/>
    <property type="evidence" value="ECO:0007669"/>
    <property type="project" value="UniProtKB-UniRule"/>
</dbReference>